<evidence type="ECO:0000259" key="2">
    <source>
        <dbReference type="Pfam" id="PF13579"/>
    </source>
</evidence>
<keyword evidence="4" id="KW-1185">Reference proteome</keyword>
<dbReference type="Gene3D" id="3.40.50.2000">
    <property type="entry name" value="Glycogen Phosphorylase B"/>
    <property type="match status" value="2"/>
</dbReference>
<feature type="domain" description="Glycosyltransferase subfamily 4-like N-terminal" evidence="2">
    <location>
        <begin position="24"/>
        <end position="155"/>
    </location>
</feature>
<dbReference type="GO" id="GO:0016757">
    <property type="term" value="F:glycosyltransferase activity"/>
    <property type="evidence" value="ECO:0007669"/>
    <property type="project" value="UniProtKB-KW"/>
</dbReference>
<dbReference type="InterPro" id="IPR001296">
    <property type="entry name" value="Glyco_trans_1"/>
</dbReference>
<accession>A0ABV0D7N3</accession>
<dbReference type="SUPFAM" id="SSF53756">
    <property type="entry name" value="UDP-Glycosyltransferase/glycogen phosphorylase"/>
    <property type="match status" value="1"/>
</dbReference>
<dbReference type="PANTHER" id="PTHR12526:SF630">
    <property type="entry name" value="GLYCOSYLTRANSFERASE"/>
    <property type="match status" value="1"/>
</dbReference>
<proteinExistence type="predicted"/>
<reference evidence="3 4" key="1">
    <citation type="submission" date="2024-05" db="EMBL/GenBank/DDBJ databases">
        <title>Genome sequencing of Marine Estuary Bacteria, Pseudoalteromonas distincta strain FA, Psychrobacter proteolyticus strain EA, and Shewanella baltica strain CA.</title>
        <authorList>
            <person name="Dieffenbach S.A."/>
            <person name="Maclea K.S."/>
        </authorList>
    </citation>
    <scope>NUCLEOTIDE SEQUENCE [LARGE SCALE GENOMIC DNA]</scope>
    <source>
        <strain evidence="3 4">EA</strain>
    </source>
</reference>
<dbReference type="RefSeq" id="WP_347163859.1">
    <property type="nucleotide sequence ID" value="NZ_JBDLOB010000008.1"/>
</dbReference>
<evidence type="ECO:0000313" key="3">
    <source>
        <dbReference type="EMBL" id="MEN8626680.1"/>
    </source>
</evidence>
<comment type="caution">
    <text evidence="3">The sequence shown here is derived from an EMBL/GenBank/DDBJ whole genome shotgun (WGS) entry which is preliminary data.</text>
</comment>
<sequence length="373" mass="41492">MKKKIALIVSVPVTFDAFYQNHIKALQEKYDVTLIANFDQEAPVFDGVKQISINLERKPSIFSDLKTLRKMIAIFRKEKFVLIHSTTPKAGFITQIAGFITGTKFRLHIFTGQVWASQSGIKRQALKKVDVAIASLATHLLADSKSQVDFLISESIPVDYKIKVLGEGSISGVDLEKFSPKNTDDLKIKLGLMDKSFVFLFIGRLNKDKGIFDLIKSFELVQAKYPNTALLIVGSDEENIIPFIEAHKLYGESVFYHSATPRPQDFMAMADMLCLPSYREGFGTVVIEAAACGTPTIGSRIYGLSDAIVDGKSGYLFPVGSIDSLADKMFYGIENPEILQQASEYGMKRAKENFSDELSSGLLVDYYKSILED</sequence>
<dbReference type="Proteomes" id="UP001414441">
    <property type="component" value="Unassembled WGS sequence"/>
</dbReference>
<evidence type="ECO:0000313" key="4">
    <source>
        <dbReference type="Proteomes" id="UP001414441"/>
    </source>
</evidence>
<name>A0ABV0D7N3_9GAMM</name>
<gene>
    <name evidence="3" type="ORF">ABFV72_11730</name>
</gene>
<keyword evidence="3" id="KW-0328">Glycosyltransferase</keyword>
<evidence type="ECO:0000259" key="1">
    <source>
        <dbReference type="Pfam" id="PF00534"/>
    </source>
</evidence>
<keyword evidence="3" id="KW-0808">Transferase</keyword>
<dbReference type="PANTHER" id="PTHR12526">
    <property type="entry name" value="GLYCOSYLTRANSFERASE"/>
    <property type="match status" value="1"/>
</dbReference>
<dbReference type="EC" id="2.4.-.-" evidence="3"/>
<protein>
    <submittedName>
        <fullName evidence="3">Glycosyltransferase</fullName>
        <ecNumber evidence="3">2.4.-.-</ecNumber>
    </submittedName>
</protein>
<dbReference type="InterPro" id="IPR028098">
    <property type="entry name" value="Glyco_trans_4-like_N"/>
</dbReference>
<dbReference type="EMBL" id="JBDLOB010000008">
    <property type="protein sequence ID" value="MEN8626680.1"/>
    <property type="molecule type" value="Genomic_DNA"/>
</dbReference>
<feature type="domain" description="Glycosyl transferase family 1" evidence="1">
    <location>
        <begin position="185"/>
        <end position="348"/>
    </location>
</feature>
<organism evidence="3 4">
    <name type="scientific">Psychrobacter proteolyticus</name>
    <dbReference type="NCBI Taxonomy" id="147825"/>
    <lineage>
        <taxon>Bacteria</taxon>
        <taxon>Pseudomonadati</taxon>
        <taxon>Pseudomonadota</taxon>
        <taxon>Gammaproteobacteria</taxon>
        <taxon>Moraxellales</taxon>
        <taxon>Moraxellaceae</taxon>
        <taxon>Psychrobacter</taxon>
    </lineage>
</organism>
<dbReference type="Pfam" id="PF13579">
    <property type="entry name" value="Glyco_trans_4_4"/>
    <property type="match status" value="1"/>
</dbReference>
<dbReference type="Pfam" id="PF00534">
    <property type="entry name" value="Glycos_transf_1"/>
    <property type="match status" value="1"/>
</dbReference>